<dbReference type="KEGG" id="mes:Meso_1554"/>
<dbReference type="EMBL" id="CP000390">
    <property type="protein sequence ID" value="ABG62950.1"/>
    <property type="molecule type" value="Genomic_DNA"/>
</dbReference>
<dbReference type="SUPFAM" id="SSF50199">
    <property type="entry name" value="Staphylococcal nuclease"/>
    <property type="match status" value="1"/>
</dbReference>
<reference evidence="2" key="1">
    <citation type="submission" date="2006-06" db="EMBL/GenBank/DDBJ databases">
        <title>Complete sequence of chromosome of Chelativorans sp. BNC1.</title>
        <authorList>
            <consortium name="US DOE Joint Genome Institute"/>
            <person name="Copeland A."/>
            <person name="Lucas S."/>
            <person name="Lapidus A."/>
            <person name="Barry K."/>
            <person name="Detter J.C."/>
            <person name="Glavina del Rio T."/>
            <person name="Hammon N."/>
            <person name="Israni S."/>
            <person name="Dalin E."/>
            <person name="Tice H."/>
            <person name="Pitluck S."/>
            <person name="Chertkov O."/>
            <person name="Brettin T."/>
            <person name="Bruce D."/>
            <person name="Han C."/>
            <person name="Tapia R."/>
            <person name="Gilna P."/>
            <person name="Schmutz J."/>
            <person name="Larimer F."/>
            <person name="Land M."/>
            <person name="Hauser L."/>
            <person name="Kyrpides N."/>
            <person name="Mikhailova N."/>
            <person name="Richardson P."/>
        </authorList>
    </citation>
    <scope>NUCLEOTIDE SEQUENCE</scope>
    <source>
        <strain evidence="2">BNC1</strain>
    </source>
</reference>
<feature type="domain" description="TNase-like" evidence="1">
    <location>
        <begin position="54"/>
        <end position="165"/>
    </location>
</feature>
<dbReference type="STRING" id="266779.Meso_1554"/>
<dbReference type="PANTHER" id="PTHR12302">
    <property type="entry name" value="EBNA2 BINDING PROTEIN P100"/>
    <property type="match status" value="1"/>
</dbReference>
<organism evidence="2">
    <name type="scientific">Chelativorans sp. (strain BNC1)</name>
    <dbReference type="NCBI Taxonomy" id="266779"/>
    <lineage>
        <taxon>Bacteria</taxon>
        <taxon>Pseudomonadati</taxon>
        <taxon>Pseudomonadota</taxon>
        <taxon>Alphaproteobacteria</taxon>
        <taxon>Hyphomicrobiales</taxon>
        <taxon>Phyllobacteriaceae</taxon>
        <taxon>Chelativorans</taxon>
    </lineage>
</organism>
<dbReference type="PANTHER" id="PTHR12302:SF26">
    <property type="entry name" value="BLR1266 PROTEIN"/>
    <property type="match status" value="1"/>
</dbReference>
<accession>Q11I25</accession>
<proteinExistence type="predicted"/>
<sequence precursor="true">MRVSRRNYWRSRRNPRRPHRWADILLSAGILTLLALTVARLDQVATRHLSGSFRINDGDSLTINGERIRLRGIDAPELDQQCSLEGLSYACGQRARQALSQLTNSGSLSCSGWERDRYGRLLARCEAGGRDLGQTMVETGWAISYGDYTLSEAEAKRAGKGLWAGAFEDPRDWRTRNNSPNETPHDWLGRLVNFLRQVSGMT</sequence>
<dbReference type="Pfam" id="PF00565">
    <property type="entry name" value="SNase"/>
    <property type="match status" value="1"/>
</dbReference>
<gene>
    <name evidence="2" type="ordered locus">Meso_1554</name>
</gene>
<evidence type="ECO:0000259" key="1">
    <source>
        <dbReference type="PROSITE" id="PS50830"/>
    </source>
</evidence>
<name>Q11I25_CHESB</name>
<dbReference type="eggNOG" id="COG1525">
    <property type="taxonomic scope" value="Bacteria"/>
</dbReference>
<dbReference type="AlphaFoldDB" id="Q11I25"/>
<dbReference type="PROSITE" id="PS50830">
    <property type="entry name" value="TNASE_3"/>
    <property type="match status" value="1"/>
</dbReference>
<dbReference type="HOGENOM" id="CLU_046484_7_1_5"/>
<dbReference type="InterPro" id="IPR016071">
    <property type="entry name" value="Staphylococal_nuclease_OB-fold"/>
</dbReference>
<dbReference type="SMART" id="SM00318">
    <property type="entry name" value="SNc"/>
    <property type="match status" value="1"/>
</dbReference>
<dbReference type="InterPro" id="IPR035437">
    <property type="entry name" value="SNase_OB-fold_sf"/>
</dbReference>
<evidence type="ECO:0000313" key="2">
    <source>
        <dbReference type="EMBL" id="ABG62950.1"/>
    </source>
</evidence>
<dbReference type="Gene3D" id="2.40.50.90">
    <property type="match status" value="1"/>
</dbReference>
<dbReference type="OrthoDB" id="9805504at2"/>
<protein>
    <submittedName>
        <fullName evidence="2">Nuclease (SNase-like)</fullName>
    </submittedName>
</protein>